<sequence>MLGTVLVAAGCGTVATADVASDGPSEGPTVSEELVLRVEAVGGFTPPSWTYSRIPMVSIYADGRVITEGPQVTIYPAPAMPNLQVATISRSKVDELVGAARRAGVGVPTDYGQPGVADATTTRFTLVEDGTKATTEVYALSETRDEDPALTAAQRQARERMRTLLTTLRRPPGGDETSYAPTSLAAVVSAYTAPGSETPPPARAWRGAALPGPVVGPADLHCVTTTGDALRSVLADAESANVQTPWTYDGKQWSVAFRPLLPDETGCESLGK</sequence>
<proteinExistence type="predicted"/>
<keyword evidence="2" id="KW-1185">Reference proteome</keyword>
<gene>
    <name evidence="1" type="ORF">GCM10009539_65180</name>
</gene>
<dbReference type="EMBL" id="BAAAGX010000028">
    <property type="protein sequence ID" value="GAA0269021.1"/>
    <property type="molecule type" value="Genomic_DNA"/>
</dbReference>
<accession>A0ABP3EP16</accession>
<reference evidence="2" key="1">
    <citation type="journal article" date="2019" name="Int. J. Syst. Evol. Microbiol.">
        <title>The Global Catalogue of Microorganisms (GCM) 10K type strain sequencing project: providing services to taxonomists for standard genome sequencing and annotation.</title>
        <authorList>
            <consortium name="The Broad Institute Genomics Platform"/>
            <consortium name="The Broad Institute Genome Sequencing Center for Infectious Disease"/>
            <person name="Wu L."/>
            <person name="Ma J."/>
        </authorList>
    </citation>
    <scope>NUCLEOTIDE SEQUENCE [LARGE SCALE GENOMIC DNA]</scope>
    <source>
        <strain evidence="2">JCM 10425</strain>
    </source>
</reference>
<evidence type="ECO:0008006" key="3">
    <source>
        <dbReference type="Google" id="ProtNLM"/>
    </source>
</evidence>
<dbReference type="Proteomes" id="UP001500967">
    <property type="component" value="Unassembled WGS sequence"/>
</dbReference>
<evidence type="ECO:0000313" key="1">
    <source>
        <dbReference type="EMBL" id="GAA0269021.1"/>
    </source>
</evidence>
<organism evidence="1 2">
    <name type="scientific">Cryptosporangium japonicum</name>
    <dbReference type="NCBI Taxonomy" id="80872"/>
    <lineage>
        <taxon>Bacteria</taxon>
        <taxon>Bacillati</taxon>
        <taxon>Actinomycetota</taxon>
        <taxon>Actinomycetes</taxon>
        <taxon>Cryptosporangiales</taxon>
        <taxon>Cryptosporangiaceae</taxon>
        <taxon>Cryptosporangium</taxon>
    </lineage>
</organism>
<comment type="caution">
    <text evidence="1">The sequence shown here is derived from an EMBL/GenBank/DDBJ whole genome shotgun (WGS) entry which is preliminary data.</text>
</comment>
<name>A0ABP3EP16_9ACTN</name>
<protein>
    <recommendedName>
        <fullName evidence="3">Lipoprotein</fullName>
    </recommendedName>
</protein>
<evidence type="ECO:0000313" key="2">
    <source>
        <dbReference type="Proteomes" id="UP001500967"/>
    </source>
</evidence>